<proteinExistence type="predicted"/>
<evidence type="ECO:0000313" key="2">
    <source>
        <dbReference type="Proteomes" id="UP000182762"/>
    </source>
</evidence>
<accession>A0A1I5WDE1</accession>
<gene>
    <name evidence="1" type="ORF">SAMN02745910_00496</name>
</gene>
<dbReference type="GeneID" id="93709267"/>
<organism evidence="1 2">
    <name type="scientific">Priestia endophytica DSM 13796</name>
    <dbReference type="NCBI Taxonomy" id="1121089"/>
    <lineage>
        <taxon>Bacteria</taxon>
        <taxon>Bacillati</taxon>
        <taxon>Bacillota</taxon>
        <taxon>Bacilli</taxon>
        <taxon>Bacillales</taxon>
        <taxon>Bacillaceae</taxon>
        <taxon>Priestia</taxon>
    </lineage>
</organism>
<dbReference type="Proteomes" id="UP000182762">
    <property type="component" value="Unassembled WGS sequence"/>
</dbReference>
<dbReference type="RefSeq" id="WP_061801986.1">
    <property type="nucleotide sequence ID" value="NZ_FOXX01000001.1"/>
</dbReference>
<reference evidence="1 2" key="1">
    <citation type="submission" date="2016-10" db="EMBL/GenBank/DDBJ databases">
        <authorList>
            <person name="Varghese N."/>
            <person name="Submissions S."/>
        </authorList>
    </citation>
    <scope>NUCLEOTIDE SEQUENCE [LARGE SCALE GENOMIC DNA]</scope>
    <source>
        <strain evidence="1 2">DSM 13796</strain>
    </source>
</reference>
<sequence>MKRLLKFFIMTLLISLVYQSRYQLLNMLLRNRVGRSLAVRTAFTFPYIRGKMMSQLFKY</sequence>
<comment type="caution">
    <text evidence="1">The sequence shown here is derived from an EMBL/GenBank/DDBJ whole genome shotgun (WGS) entry which is preliminary data.</text>
</comment>
<dbReference type="EMBL" id="FOXX01000001">
    <property type="protein sequence ID" value="SFQ17346.1"/>
    <property type="molecule type" value="Genomic_DNA"/>
</dbReference>
<name>A0A1I5WDE1_9BACI</name>
<evidence type="ECO:0000313" key="1">
    <source>
        <dbReference type="EMBL" id="SFQ17346.1"/>
    </source>
</evidence>
<keyword evidence="2" id="KW-1185">Reference proteome</keyword>
<protein>
    <submittedName>
        <fullName evidence="1">Uncharacterized protein</fullName>
    </submittedName>
</protein>